<reference evidence="1" key="1">
    <citation type="submission" date="2019-04" db="EMBL/GenBank/DDBJ databases">
        <authorList>
            <person name="Brambilla D."/>
        </authorList>
    </citation>
    <scope>NUCLEOTIDE SEQUENCE</scope>
    <source>
        <strain evidence="1">BAL1</strain>
    </source>
</reference>
<organism evidence="1">
    <name type="scientific">Rheinheimera sp. BAL341</name>
    <dbReference type="NCBI Taxonomy" id="1708203"/>
    <lineage>
        <taxon>Bacteria</taxon>
        <taxon>Pseudomonadati</taxon>
        <taxon>Pseudomonadota</taxon>
        <taxon>Gammaproteobacteria</taxon>
        <taxon>Chromatiales</taxon>
        <taxon>Chromatiaceae</taxon>
        <taxon>Rheinheimera</taxon>
    </lineage>
</organism>
<name>A0A486XVC7_9GAMM</name>
<evidence type="ECO:0000313" key="1">
    <source>
        <dbReference type="EMBL" id="VHO05861.1"/>
    </source>
</evidence>
<dbReference type="EMBL" id="CAAJGR010000007">
    <property type="protein sequence ID" value="VHO05861.1"/>
    <property type="molecule type" value="Genomic_DNA"/>
</dbReference>
<accession>A0A486XVC7</accession>
<protein>
    <submittedName>
        <fullName evidence="1">Uncharacterized protein</fullName>
    </submittedName>
</protein>
<sequence length="75" mass="8271">MDYSLKGNFGLIGRMIDILPFFNARLHGMNKLVRAMKGADGDRVLKVLSANLAIKDMKVAAFSLALAAMNDEDER</sequence>
<gene>
    <name evidence="1" type="ORF">BAL341_2947</name>
</gene>
<dbReference type="AlphaFoldDB" id="A0A486XVC7"/>
<proteinExistence type="predicted"/>